<dbReference type="InterPro" id="IPR020845">
    <property type="entry name" value="AMP-binding_CS"/>
</dbReference>
<proteinExistence type="inferred from homology"/>
<name>A0ABV3GWZ2_9ACTN</name>
<evidence type="ECO:0000256" key="4">
    <source>
        <dbReference type="ARBA" id="ARBA00023098"/>
    </source>
</evidence>
<evidence type="ECO:0000313" key="8">
    <source>
        <dbReference type="EMBL" id="MEV4284806.1"/>
    </source>
</evidence>
<keyword evidence="2" id="KW-0436">Ligase</keyword>
<keyword evidence="9" id="KW-1185">Reference proteome</keyword>
<comment type="catalytic activity">
    <reaction evidence="5">
        <text>a long-chain fatty acid + ATP + CoA = a long-chain fatty acyl-CoA + AMP + diphosphate</text>
        <dbReference type="Rhea" id="RHEA:15421"/>
        <dbReference type="ChEBI" id="CHEBI:30616"/>
        <dbReference type="ChEBI" id="CHEBI:33019"/>
        <dbReference type="ChEBI" id="CHEBI:57287"/>
        <dbReference type="ChEBI" id="CHEBI:57560"/>
        <dbReference type="ChEBI" id="CHEBI:83139"/>
        <dbReference type="ChEBI" id="CHEBI:456215"/>
        <dbReference type="EC" id="6.2.1.3"/>
    </reaction>
    <physiologicalReaction direction="left-to-right" evidence="5">
        <dbReference type="Rhea" id="RHEA:15422"/>
    </physiologicalReaction>
</comment>
<dbReference type="InterPro" id="IPR042099">
    <property type="entry name" value="ANL_N_sf"/>
</dbReference>
<keyword evidence="4" id="KW-0443">Lipid metabolism</keyword>
<dbReference type="Proteomes" id="UP001552427">
    <property type="component" value="Unassembled WGS sequence"/>
</dbReference>
<accession>A0ABV3GWZ2</accession>
<dbReference type="PANTHER" id="PTHR43272:SF32">
    <property type="entry name" value="AMP-DEPENDENT SYNTHETASE_LIGASE DOMAIN-CONTAINING PROTEIN"/>
    <property type="match status" value="1"/>
</dbReference>
<feature type="domain" description="AMP-dependent synthetase/ligase" evidence="7">
    <location>
        <begin position="20"/>
        <end position="419"/>
    </location>
</feature>
<dbReference type="CDD" id="cd05907">
    <property type="entry name" value="VL_LC_FACS_like"/>
    <property type="match status" value="1"/>
</dbReference>
<evidence type="ECO:0000256" key="1">
    <source>
        <dbReference type="ARBA" id="ARBA00006432"/>
    </source>
</evidence>
<dbReference type="SUPFAM" id="SSF56801">
    <property type="entry name" value="Acetyl-CoA synthetase-like"/>
    <property type="match status" value="1"/>
</dbReference>
<gene>
    <name evidence="8" type="ORF">AB0K40_04825</name>
</gene>
<comment type="caution">
    <text evidence="8">The sequence shown here is derived from an EMBL/GenBank/DDBJ whole genome shotgun (WGS) entry which is preliminary data.</text>
</comment>
<reference evidence="8 9" key="1">
    <citation type="submission" date="2024-06" db="EMBL/GenBank/DDBJ databases">
        <title>The Natural Products Discovery Center: Release of the First 8490 Sequenced Strains for Exploring Actinobacteria Biosynthetic Diversity.</title>
        <authorList>
            <person name="Kalkreuter E."/>
            <person name="Kautsar S.A."/>
            <person name="Yang D."/>
            <person name="Bader C.D."/>
            <person name="Teijaro C.N."/>
            <person name="Fluegel L."/>
            <person name="Davis C.M."/>
            <person name="Simpson J.R."/>
            <person name="Lauterbach L."/>
            <person name="Steele A.D."/>
            <person name="Gui C."/>
            <person name="Meng S."/>
            <person name="Li G."/>
            <person name="Viehrig K."/>
            <person name="Ye F."/>
            <person name="Su P."/>
            <person name="Kiefer A.F."/>
            <person name="Nichols A."/>
            <person name="Cepeda A.J."/>
            <person name="Yan W."/>
            <person name="Fan B."/>
            <person name="Jiang Y."/>
            <person name="Adhikari A."/>
            <person name="Zheng C.-J."/>
            <person name="Schuster L."/>
            <person name="Cowan T.M."/>
            <person name="Smanski M.J."/>
            <person name="Chevrette M.G."/>
            <person name="De Carvalho L.P.S."/>
            <person name="Shen B."/>
        </authorList>
    </citation>
    <scope>NUCLEOTIDE SEQUENCE [LARGE SCALE GENOMIC DNA]</scope>
    <source>
        <strain evidence="8 9">NPDC049574</strain>
    </source>
</reference>
<keyword evidence="3" id="KW-0276">Fatty acid metabolism</keyword>
<sequence>MITEADVRAALGTHTVPGLLRRNAEEHGDLPALTGTDGDTLTWRELRERVLSVARGLHALGLRHGERLLIGMSSRPEHWIADLAAVELGAIPCTTYATLSPEQIRQVALHSAATVVVLEGPAELERWAPALAAMPGLKGVVIVEDAGDSGHTRFADLLATATGGELPPVDAAQDDPVTMIYTSGTTGDPKGVVLSHLNVLYQCALQELVQPTPANPRTVAYLPLAHIAERVLGIYLPIYTAGHVTICADSTKLLPTLIAVRPQAFFGVPRVWEKFAAGLQQMLAALDSDALRRARELAAEAYRIRATGDEPDAELAAELERADREVLRPLRERIGLAEAVRLGSGAAPIPAEVLEFFGSLGMTIMEVWGLSETTGSATSTFRDDYRAGTVGRPMPGMEIKLADDGEILVRGPLVFLGYLQPGGQVQPAVDADGWLATGDIGAHDDNGLLRIIDRKKEMIITSHGKNIAPSAVESLLRAHPLIGYAVVVGDRRPYLTALLMLDEEAAPAWARARGIAAVELKELAADPQVLAELAEGVERANAALSRPEQVKAYRVLDHAWSPASGELTPSLKLRRRVIEQRYAEVIEELYRGGSGA</sequence>
<comment type="similarity">
    <text evidence="1">Belongs to the ATP-dependent AMP-binding enzyme family.</text>
</comment>
<evidence type="ECO:0000256" key="5">
    <source>
        <dbReference type="ARBA" id="ARBA00024484"/>
    </source>
</evidence>
<organism evidence="8 9">
    <name type="scientific">Nonomuraea bangladeshensis</name>
    <dbReference type="NCBI Taxonomy" id="404385"/>
    <lineage>
        <taxon>Bacteria</taxon>
        <taxon>Bacillati</taxon>
        <taxon>Actinomycetota</taxon>
        <taxon>Actinomycetes</taxon>
        <taxon>Streptosporangiales</taxon>
        <taxon>Streptosporangiaceae</taxon>
        <taxon>Nonomuraea</taxon>
    </lineage>
</organism>
<dbReference type="Gene3D" id="3.40.50.12780">
    <property type="entry name" value="N-terminal domain of ligase-like"/>
    <property type="match status" value="1"/>
</dbReference>
<evidence type="ECO:0000256" key="3">
    <source>
        <dbReference type="ARBA" id="ARBA00022832"/>
    </source>
</evidence>
<dbReference type="RefSeq" id="WP_364445238.1">
    <property type="nucleotide sequence ID" value="NZ_JBFARM010000002.1"/>
</dbReference>
<dbReference type="InterPro" id="IPR000873">
    <property type="entry name" value="AMP-dep_synth/lig_dom"/>
</dbReference>
<evidence type="ECO:0000259" key="7">
    <source>
        <dbReference type="Pfam" id="PF00501"/>
    </source>
</evidence>
<dbReference type="InterPro" id="IPR045851">
    <property type="entry name" value="AMP-bd_C_sf"/>
</dbReference>
<dbReference type="Pfam" id="PF00501">
    <property type="entry name" value="AMP-binding"/>
    <property type="match status" value="1"/>
</dbReference>
<dbReference type="EMBL" id="JBFARM010000002">
    <property type="protein sequence ID" value="MEV4284806.1"/>
    <property type="molecule type" value="Genomic_DNA"/>
</dbReference>
<protein>
    <recommendedName>
        <fullName evidence="6">Acyl-CoA synthetase</fullName>
    </recommendedName>
</protein>
<dbReference type="PANTHER" id="PTHR43272">
    <property type="entry name" value="LONG-CHAIN-FATTY-ACID--COA LIGASE"/>
    <property type="match status" value="1"/>
</dbReference>
<dbReference type="PROSITE" id="PS00455">
    <property type="entry name" value="AMP_BINDING"/>
    <property type="match status" value="1"/>
</dbReference>
<evidence type="ECO:0000256" key="2">
    <source>
        <dbReference type="ARBA" id="ARBA00022598"/>
    </source>
</evidence>
<dbReference type="Pfam" id="PF23562">
    <property type="entry name" value="AMP-binding_C_3"/>
    <property type="match status" value="1"/>
</dbReference>
<dbReference type="Gene3D" id="3.30.300.30">
    <property type="match status" value="1"/>
</dbReference>
<evidence type="ECO:0000313" key="9">
    <source>
        <dbReference type="Proteomes" id="UP001552427"/>
    </source>
</evidence>
<evidence type="ECO:0000256" key="6">
    <source>
        <dbReference type="ARBA" id="ARBA00032875"/>
    </source>
</evidence>